<dbReference type="InterPro" id="IPR036117">
    <property type="entry name" value="DhaL_dom_sf"/>
</dbReference>
<dbReference type="SMART" id="SM01121">
    <property type="entry name" value="Dak1_2"/>
    <property type="match status" value="1"/>
</dbReference>
<dbReference type="PANTHER" id="PTHR33434">
    <property type="entry name" value="DEGV DOMAIN-CONTAINING PROTEIN DR_1986-RELATED"/>
    <property type="match status" value="1"/>
</dbReference>
<accession>A0A6J7AH74</accession>
<dbReference type="EMBL" id="CAFBLT010000001">
    <property type="protein sequence ID" value="CAB4863298.1"/>
    <property type="molecule type" value="Genomic_DNA"/>
</dbReference>
<dbReference type="AlphaFoldDB" id="A0A6J7AH74"/>
<dbReference type="GO" id="GO:0004371">
    <property type="term" value="F:glycerone kinase activity"/>
    <property type="evidence" value="ECO:0007669"/>
    <property type="project" value="InterPro"/>
</dbReference>
<dbReference type="GO" id="GO:0006071">
    <property type="term" value="P:glycerol metabolic process"/>
    <property type="evidence" value="ECO:0007669"/>
    <property type="project" value="InterPro"/>
</dbReference>
<reference evidence="2" key="1">
    <citation type="submission" date="2020-05" db="EMBL/GenBank/DDBJ databases">
        <authorList>
            <person name="Chiriac C."/>
            <person name="Salcher M."/>
            <person name="Ghai R."/>
            <person name="Kavagutti S V."/>
        </authorList>
    </citation>
    <scope>NUCLEOTIDE SEQUENCE</scope>
</reference>
<evidence type="ECO:0000313" key="2">
    <source>
        <dbReference type="EMBL" id="CAB4831920.1"/>
    </source>
</evidence>
<organism evidence="2">
    <name type="scientific">freshwater metagenome</name>
    <dbReference type="NCBI Taxonomy" id="449393"/>
    <lineage>
        <taxon>unclassified sequences</taxon>
        <taxon>metagenomes</taxon>
        <taxon>ecological metagenomes</taxon>
    </lineage>
</organism>
<dbReference type="Gene3D" id="1.25.40.340">
    <property type="match status" value="1"/>
</dbReference>
<name>A0A6J7AH74_9ZZZZ</name>
<dbReference type="InterPro" id="IPR004007">
    <property type="entry name" value="DhaL_dom"/>
</dbReference>
<protein>
    <submittedName>
        <fullName evidence="2">Unannotated protein</fullName>
    </submittedName>
</protein>
<evidence type="ECO:0000313" key="3">
    <source>
        <dbReference type="EMBL" id="CAB4863298.1"/>
    </source>
</evidence>
<dbReference type="Pfam" id="PF02734">
    <property type="entry name" value="Dak2"/>
    <property type="match status" value="1"/>
</dbReference>
<dbReference type="SMART" id="SM01120">
    <property type="entry name" value="Dak2"/>
    <property type="match status" value="1"/>
</dbReference>
<dbReference type="PROSITE" id="PS51480">
    <property type="entry name" value="DHAL"/>
    <property type="match status" value="1"/>
</dbReference>
<feature type="domain" description="DhaL" evidence="1">
    <location>
        <begin position="10"/>
        <end position="203"/>
    </location>
</feature>
<dbReference type="NCBIfam" id="TIGR03599">
    <property type="entry name" value="YloV"/>
    <property type="match status" value="1"/>
</dbReference>
<gene>
    <name evidence="2" type="ORF">UFOPK3164_01282</name>
    <name evidence="3" type="ORF">UFOPK3427_00328</name>
    <name evidence="4" type="ORF">UFOPK4112_01862</name>
</gene>
<dbReference type="EMBL" id="CAFABE010000067">
    <property type="protein sequence ID" value="CAB4831920.1"/>
    <property type="molecule type" value="Genomic_DNA"/>
</dbReference>
<dbReference type="InterPro" id="IPR050270">
    <property type="entry name" value="DegV_domain_contain"/>
</dbReference>
<evidence type="ECO:0000313" key="4">
    <source>
        <dbReference type="EMBL" id="CAB5032739.1"/>
    </source>
</evidence>
<evidence type="ECO:0000259" key="1">
    <source>
        <dbReference type="PROSITE" id="PS51480"/>
    </source>
</evidence>
<dbReference type="PANTHER" id="PTHR33434:SF4">
    <property type="entry name" value="PHOSPHATASE PROTEIN"/>
    <property type="match status" value="1"/>
</dbReference>
<dbReference type="InterPro" id="IPR033470">
    <property type="entry name" value="FakA-like_C"/>
</dbReference>
<dbReference type="InterPro" id="IPR019986">
    <property type="entry name" value="YloV-like"/>
</dbReference>
<dbReference type="InterPro" id="IPR048394">
    <property type="entry name" value="FakA-like_M"/>
</dbReference>
<sequence length="550" mass="57887">MSPSSTLSAMDVRQVLSTYRDVLRSHQDVVNRLNVYPVPDGDTGTNMALTIESVISAIEALDDPVEMATLCQAVSHGSLMGARGNSGVILSQLLRGISERFESCEEIDGTTLAGAFAHADVLARQAVVRPVEGTILTVAKAAGDGATSAANEGGDVASVAEAARLAAEDALAKTPDLLPALRHAGVVDSGGTGYLLLLDALCFVVSDRALPIAPDVESMDVNISIQESHGDGDVSDLRYEVMYLLEAPDEAIDAFKEVWAGIGDSIVVVGGAGIFNCHIHTNDIGASIEAAIQIGKPREIRVTDLDEQVIEERWVRDNVDIDEREVRPSGPAPTTSVVAVVTGDGVGRIFRSLGAKHLVKGGQSMNPSTAELVTAVEATGSANVVILPNNKNIRPVAEQVNELTECSVMVVPTNSIVEGFAALLSYDPSAEIQENLDAMRETASSVIAGEITQAVRDAETGAGPVREGDWMGLSHEGILVVADSLDGAAKKLLERLILPSHELVTVIEGDGASSGTTRQISEWLAEERPGVSVEVHHGGQPLYPYLFGIE</sequence>
<dbReference type="Pfam" id="PF21645">
    <property type="entry name" value="FakA-like_M"/>
    <property type="match status" value="1"/>
</dbReference>
<dbReference type="Pfam" id="PF13684">
    <property type="entry name" value="FakA-like_C"/>
    <property type="match status" value="1"/>
</dbReference>
<dbReference type="SUPFAM" id="SSF101473">
    <property type="entry name" value="DhaL-like"/>
    <property type="match status" value="1"/>
</dbReference>
<proteinExistence type="predicted"/>
<dbReference type="EMBL" id="CAFBPM010000036">
    <property type="protein sequence ID" value="CAB5032739.1"/>
    <property type="molecule type" value="Genomic_DNA"/>
</dbReference>